<evidence type="ECO:0000256" key="1">
    <source>
        <dbReference type="SAM" id="MobiDB-lite"/>
    </source>
</evidence>
<dbReference type="EMBL" id="BJWL01000025">
    <property type="protein sequence ID" value="GFZ15915.1"/>
    <property type="molecule type" value="Genomic_DNA"/>
</dbReference>
<gene>
    <name evidence="2" type="ORF">Acr_25g0003240</name>
</gene>
<dbReference type="Proteomes" id="UP000585474">
    <property type="component" value="Unassembled WGS sequence"/>
</dbReference>
<evidence type="ECO:0000313" key="2">
    <source>
        <dbReference type="EMBL" id="GFZ15915.1"/>
    </source>
</evidence>
<keyword evidence="3" id="KW-1185">Reference proteome</keyword>
<feature type="compositionally biased region" description="Basic and acidic residues" evidence="1">
    <location>
        <begin position="120"/>
        <end position="135"/>
    </location>
</feature>
<dbReference type="AlphaFoldDB" id="A0A7J0GYK6"/>
<protein>
    <submittedName>
        <fullName evidence="2">Uncharacterized protein</fullName>
    </submittedName>
</protein>
<proteinExistence type="predicted"/>
<comment type="caution">
    <text evidence="2">The sequence shown here is derived from an EMBL/GenBank/DDBJ whole genome shotgun (WGS) entry which is preliminary data.</text>
</comment>
<dbReference type="OrthoDB" id="1425436at2759"/>
<reference evidence="2 3" key="1">
    <citation type="submission" date="2019-07" db="EMBL/GenBank/DDBJ databases">
        <title>De Novo Assembly of kiwifruit Actinidia rufa.</title>
        <authorList>
            <person name="Sugita-Konishi S."/>
            <person name="Sato K."/>
            <person name="Mori E."/>
            <person name="Abe Y."/>
            <person name="Kisaki G."/>
            <person name="Hamano K."/>
            <person name="Suezawa K."/>
            <person name="Otani M."/>
            <person name="Fukuda T."/>
            <person name="Manabe T."/>
            <person name="Gomi K."/>
            <person name="Tabuchi M."/>
            <person name="Akimitsu K."/>
            <person name="Kataoka I."/>
        </authorList>
    </citation>
    <scope>NUCLEOTIDE SEQUENCE [LARGE SCALE GENOMIC DNA]</scope>
    <source>
        <strain evidence="3">cv. Fuchu</strain>
    </source>
</reference>
<sequence>MDPPEKLTPPKFTLYDGKSNLRSHFTRIRQMMTLWNYLDALMYRVFPSSLGDLGLTWFDSLPTGSIEGFYQLIESFIARVSNSQLQAQADWEDLTLSPPFDLQDLMSQVKMFGQLKDDVRKEERATRTTPRAKDQFKKRKKGSANHESRVRQVITMVLKEPIYKLLALIRHKPYFKKPDPMGWDI</sequence>
<organism evidence="2 3">
    <name type="scientific">Actinidia rufa</name>
    <dbReference type="NCBI Taxonomy" id="165716"/>
    <lineage>
        <taxon>Eukaryota</taxon>
        <taxon>Viridiplantae</taxon>
        <taxon>Streptophyta</taxon>
        <taxon>Embryophyta</taxon>
        <taxon>Tracheophyta</taxon>
        <taxon>Spermatophyta</taxon>
        <taxon>Magnoliopsida</taxon>
        <taxon>eudicotyledons</taxon>
        <taxon>Gunneridae</taxon>
        <taxon>Pentapetalae</taxon>
        <taxon>asterids</taxon>
        <taxon>Ericales</taxon>
        <taxon>Actinidiaceae</taxon>
        <taxon>Actinidia</taxon>
    </lineage>
</organism>
<accession>A0A7J0GYK6</accession>
<name>A0A7J0GYK6_9ERIC</name>
<feature type="region of interest" description="Disordered" evidence="1">
    <location>
        <begin position="120"/>
        <end position="147"/>
    </location>
</feature>
<evidence type="ECO:0000313" key="3">
    <source>
        <dbReference type="Proteomes" id="UP000585474"/>
    </source>
</evidence>